<evidence type="ECO:0000256" key="4">
    <source>
        <dbReference type="ARBA" id="ARBA00022461"/>
    </source>
</evidence>
<keyword evidence="11 12" id="KW-0407">Ion channel</keyword>
<dbReference type="Gene3D" id="2.60.470.10">
    <property type="entry name" value="Acid-sensing ion channels like domains"/>
    <property type="match status" value="1"/>
</dbReference>
<proteinExistence type="inferred from homology"/>
<dbReference type="GO" id="GO:0015280">
    <property type="term" value="F:ligand-gated sodium channel activity"/>
    <property type="evidence" value="ECO:0007669"/>
    <property type="project" value="TreeGrafter"/>
</dbReference>
<dbReference type="EMBL" id="JARPUR010000003">
    <property type="protein sequence ID" value="KAK4879268.1"/>
    <property type="molecule type" value="Genomic_DNA"/>
</dbReference>
<evidence type="ECO:0000256" key="2">
    <source>
        <dbReference type="ARBA" id="ARBA00007193"/>
    </source>
</evidence>
<keyword evidence="10 12" id="KW-0739">Sodium transport</keyword>
<evidence type="ECO:0000256" key="13">
    <source>
        <dbReference type="SAM" id="Phobius"/>
    </source>
</evidence>
<evidence type="ECO:0000313" key="15">
    <source>
        <dbReference type="Proteomes" id="UP001353858"/>
    </source>
</evidence>
<gene>
    <name evidence="14" type="ORF">RN001_007414</name>
</gene>
<comment type="subcellular location">
    <subcellularLocation>
        <location evidence="1">Membrane</location>
        <topology evidence="1">Multi-pass membrane protein</topology>
    </subcellularLocation>
</comment>
<feature type="transmembrane region" description="Helical" evidence="13">
    <location>
        <begin position="24"/>
        <end position="45"/>
    </location>
</feature>
<dbReference type="Proteomes" id="UP001353858">
    <property type="component" value="Unassembled WGS sequence"/>
</dbReference>
<keyword evidence="5 12" id="KW-0812">Transmembrane</keyword>
<evidence type="ECO:0008006" key="16">
    <source>
        <dbReference type="Google" id="ProtNLM"/>
    </source>
</evidence>
<protein>
    <recommendedName>
        <fullName evidence="16">Sodium channel protein Nach</fullName>
    </recommendedName>
</protein>
<comment type="similarity">
    <text evidence="2 12">Belongs to the amiloride-sensitive sodium channel (TC 1.A.6) family.</text>
</comment>
<dbReference type="AlphaFoldDB" id="A0AAN7SNV4"/>
<dbReference type="PANTHER" id="PTHR11690">
    <property type="entry name" value="AMILORIDE-SENSITIVE SODIUM CHANNEL-RELATED"/>
    <property type="match status" value="1"/>
</dbReference>
<sequence>MDLWKLVKTSKQGWKKLLNHGKKIFWATSIFLATAISLVILKSILDYDIKRNVKLVTDSINAPIWFYPFPAITVCNFNQISKKRLFKEIKHFKNPYNISEKIWQKLFQGLINMHLLYRGHYQIKDLNLLQEILDYNNITAGSLIQKVAPTCDEIMLKCFWKNEERYCNLLFKEVMTSYGRCCAFNMFAFGQDETFKYGPNSKPRYATSCGVQSGLFVICDNNLDDYFASMLPAYGYMVLVHNSYETLGEDAPRVMQPLSTLIYINVDPTFSTLSRRSTNFIKSGTNCLFEDERQMKFFQKYSSRNCIYECRLLRIIDICNCIPSYVAKHNDEFSAVPECTLRDVPCMKRTYFYKNCTCQPNCEHYEYSVSFSVGTLSTNYTPAAKLKILKENQTVFAVVFKDLSAVRNRYVFTFEWQVMFSLSGGILSLFTGFSFKAVLQMIYFLIIHTGKKCFQKIQNNNGNNNKKSKPTKLTKQFIYQN</sequence>
<evidence type="ECO:0000256" key="8">
    <source>
        <dbReference type="ARBA" id="ARBA00023065"/>
    </source>
</evidence>
<comment type="caution">
    <text evidence="14">The sequence shown here is derived from an EMBL/GenBank/DDBJ whole genome shotgun (WGS) entry which is preliminary data.</text>
</comment>
<keyword evidence="4 12" id="KW-0894">Sodium channel</keyword>
<dbReference type="Pfam" id="PF00858">
    <property type="entry name" value="ASC"/>
    <property type="match status" value="1"/>
</dbReference>
<keyword evidence="3 12" id="KW-0813">Transport</keyword>
<feature type="transmembrane region" description="Helical" evidence="13">
    <location>
        <begin position="418"/>
        <end position="446"/>
    </location>
</feature>
<evidence type="ECO:0000256" key="7">
    <source>
        <dbReference type="ARBA" id="ARBA00023053"/>
    </source>
</evidence>
<keyword evidence="8 12" id="KW-0406">Ion transport</keyword>
<accession>A0AAN7SNV4</accession>
<evidence type="ECO:0000256" key="3">
    <source>
        <dbReference type="ARBA" id="ARBA00022448"/>
    </source>
</evidence>
<dbReference type="Gene3D" id="1.10.287.820">
    <property type="entry name" value="Acid-sensing ion channel domain"/>
    <property type="match status" value="1"/>
</dbReference>
<dbReference type="PANTHER" id="PTHR11690:SF237">
    <property type="entry name" value="PICKPOCKET 16-RELATED"/>
    <property type="match status" value="1"/>
</dbReference>
<reference evidence="15" key="1">
    <citation type="submission" date="2023-01" db="EMBL/GenBank/DDBJ databases">
        <title>Key to firefly adult light organ development and bioluminescence: homeobox transcription factors regulate luciferase expression and transportation to peroxisome.</title>
        <authorList>
            <person name="Fu X."/>
        </authorList>
    </citation>
    <scope>NUCLEOTIDE SEQUENCE [LARGE SCALE GENOMIC DNA]</scope>
</reference>
<evidence type="ECO:0000256" key="6">
    <source>
        <dbReference type="ARBA" id="ARBA00022989"/>
    </source>
</evidence>
<dbReference type="InterPro" id="IPR001873">
    <property type="entry name" value="ENaC"/>
</dbReference>
<evidence type="ECO:0000256" key="11">
    <source>
        <dbReference type="ARBA" id="ARBA00023303"/>
    </source>
</evidence>
<evidence type="ECO:0000256" key="10">
    <source>
        <dbReference type="ARBA" id="ARBA00023201"/>
    </source>
</evidence>
<name>A0AAN7SNV4_9COLE</name>
<evidence type="ECO:0000313" key="14">
    <source>
        <dbReference type="EMBL" id="KAK4879268.1"/>
    </source>
</evidence>
<keyword evidence="7" id="KW-0915">Sodium</keyword>
<evidence type="ECO:0000256" key="9">
    <source>
        <dbReference type="ARBA" id="ARBA00023136"/>
    </source>
</evidence>
<keyword evidence="6 13" id="KW-1133">Transmembrane helix</keyword>
<evidence type="ECO:0000256" key="1">
    <source>
        <dbReference type="ARBA" id="ARBA00004141"/>
    </source>
</evidence>
<evidence type="ECO:0000256" key="12">
    <source>
        <dbReference type="RuleBase" id="RU000679"/>
    </source>
</evidence>
<keyword evidence="15" id="KW-1185">Reference proteome</keyword>
<dbReference type="GO" id="GO:0005886">
    <property type="term" value="C:plasma membrane"/>
    <property type="evidence" value="ECO:0007669"/>
    <property type="project" value="TreeGrafter"/>
</dbReference>
<dbReference type="PRINTS" id="PR01078">
    <property type="entry name" value="AMINACHANNEL"/>
</dbReference>
<keyword evidence="9 13" id="KW-0472">Membrane</keyword>
<evidence type="ECO:0000256" key="5">
    <source>
        <dbReference type="ARBA" id="ARBA00022692"/>
    </source>
</evidence>
<organism evidence="14 15">
    <name type="scientific">Aquatica leii</name>
    <dbReference type="NCBI Taxonomy" id="1421715"/>
    <lineage>
        <taxon>Eukaryota</taxon>
        <taxon>Metazoa</taxon>
        <taxon>Ecdysozoa</taxon>
        <taxon>Arthropoda</taxon>
        <taxon>Hexapoda</taxon>
        <taxon>Insecta</taxon>
        <taxon>Pterygota</taxon>
        <taxon>Neoptera</taxon>
        <taxon>Endopterygota</taxon>
        <taxon>Coleoptera</taxon>
        <taxon>Polyphaga</taxon>
        <taxon>Elateriformia</taxon>
        <taxon>Elateroidea</taxon>
        <taxon>Lampyridae</taxon>
        <taxon>Luciolinae</taxon>
        <taxon>Aquatica</taxon>
    </lineage>
</organism>